<dbReference type="Gene3D" id="3.40.630.30">
    <property type="match status" value="1"/>
</dbReference>
<name>A0A7V0Z6E8_UNCW3</name>
<dbReference type="GO" id="GO:0016747">
    <property type="term" value="F:acyltransferase activity, transferring groups other than amino-acyl groups"/>
    <property type="evidence" value="ECO:0007669"/>
    <property type="project" value="InterPro"/>
</dbReference>
<evidence type="ECO:0000259" key="1">
    <source>
        <dbReference type="PROSITE" id="PS51186"/>
    </source>
</evidence>
<accession>A0A7V0Z6E8</accession>
<gene>
    <name evidence="2" type="ORF">ENP86_07905</name>
</gene>
<evidence type="ECO:0000313" key="2">
    <source>
        <dbReference type="EMBL" id="HDY59458.1"/>
    </source>
</evidence>
<comment type="caution">
    <text evidence="2">The sequence shown here is derived from an EMBL/GenBank/DDBJ whole genome shotgun (WGS) entry which is preliminary data.</text>
</comment>
<organism evidence="2">
    <name type="scientific">candidate division WOR-3 bacterium</name>
    <dbReference type="NCBI Taxonomy" id="2052148"/>
    <lineage>
        <taxon>Bacteria</taxon>
        <taxon>Bacteria division WOR-3</taxon>
    </lineage>
</organism>
<protein>
    <recommendedName>
        <fullName evidence="1">N-acetyltransferase domain-containing protein</fullName>
    </recommendedName>
</protein>
<dbReference type="InterPro" id="IPR016181">
    <property type="entry name" value="Acyl_CoA_acyltransferase"/>
</dbReference>
<dbReference type="EMBL" id="DSKY01000020">
    <property type="protein sequence ID" value="HDY59458.1"/>
    <property type="molecule type" value="Genomic_DNA"/>
</dbReference>
<dbReference type="Pfam" id="PF00583">
    <property type="entry name" value="Acetyltransf_1"/>
    <property type="match status" value="1"/>
</dbReference>
<feature type="domain" description="N-acetyltransferase" evidence="1">
    <location>
        <begin position="4"/>
        <end position="170"/>
    </location>
</feature>
<dbReference type="AlphaFoldDB" id="A0A7V0Z6E8"/>
<dbReference type="PROSITE" id="PS51186">
    <property type="entry name" value="GNAT"/>
    <property type="match status" value="1"/>
</dbReference>
<reference evidence="2" key="1">
    <citation type="journal article" date="2020" name="mSystems">
        <title>Genome- and Community-Level Interaction Insights into Carbon Utilization and Element Cycling Functions of Hydrothermarchaeota in Hydrothermal Sediment.</title>
        <authorList>
            <person name="Zhou Z."/>
            <person name="Liu Y."/>
            <person name="Xu W."/>
            <person name="Pan J."/>
            <person name="Luo Z.H."/>
            <person name="Li M."/>
        </authorList>
    </citation>
    <scope>NUCLEOTIDE SEQUENCE [LARGE SCALE GENOMIC DNA]</scope>
    <source>
        <strain evidence="2">SpSt-258</strain>
    </source>
</reference>
<proteinExistence type="predicted"/>
<sequence length="261" mass="30235">MEGLEIQDVSEKNIDDLIGFCIPIDKKGDRYFIEGAGVKKRWAVQMLKKFGSFAKIAYLNGRLAGIIQYQLRPDEKLVVIDCIFVLEKENLKKGIGKTLFQSLLDDMQRPKSYFGDDIPAGFVISAFQVPGRYPQSEFFKKMGFKQVSEDDPSLLYYPLKKDFVYKPKIISYIPQEEDKGRALIFYDPNCPFSIYFSEKIKESILEVAPDISVRMINEFEEADEVTKRGRVSFCIVNQKPIMTFFFDKENFQKEIKEALKN</sequence>
<dbReference type="InterPro" id="IPR000182">
    <property type="entry name" value="GNAT_dom"/>
</dbReference>
<dbReference type="SUPFAM" id="SSF55729">
    <property type="entry name" value="Acyl-CoA N-acyltransferases (Nat)"/>
    <property type="match status" value="1"/>
</dbReference>